<reference evidence="1 2" key="1">
    <citation type="journal article" date="2009" name="Stand. Genomic Sci.">
        <title>Complete genome sequence of Acidimicrobium ferrooxidans type strain (ICP).</title>
        <authorList>
            <person name="Clum A."/>
            <person name="Nolan M."/>
            <person name="Lang E."/>
            <person name="Glavina Del Rio T."/>
            <person name="Tice H."/>
            <person name="Copeland A."/>
            <person name="Cheng J.F."/>
            <person name="Lucas S."/>
            <person name="Chen F."/>
            <person name="Bruce D."/>
            <person name="Goodwin L."/>
            <person name="Pitluck S."/>
            <person name="Ivanova N."/>
            <person name="Mavrommatis K."/>
            <person name="Mikhailova N."/>
            <person name="Pati A."/>
            <person name="Chen A."/>
            <person name="Palaniappan K."/>
            <person name="Goker M."/>
            <person name="Spring S."/>
            <person name="Land M."/>
            <person name="Hauser L."/>
            <person name="Chang Y.J."/>
            <person name="Jeffries C.C."/>
            <person name="Chain P."/>
            <person name="Bristow J."/>
            <person name="Eisen J.A."/>
            <person name="Markowitz V."/>
            <person name="Hugenholtz P."/>
            <person name="Kyrpides N.C."/>
            <person name="Klenk H.P."/>
            <person name="Lapidus A."/>
        </authorList>
    </citation>
    <scope>NUCLEOTIDE SEQUENCE [LARGE SCALE GENOMIC DNA]</scope>
    <source>
        <strain evidence="2">DSM 10331 / JCM 15462 / NBRC 103882 / ICP</strain>
    </source>
</reference>
<protein>
    <submittedName>
        <fullName evidence="1">Uncharacterized protein</fullName>
    </submittedName>
</protein>
<dbReference type="KEGG" id="afo:Afer_0316"/>
<accession>C7M2P0</accession>
<dbReference type="HOGENOM" id="CLU_2730732_0_0_11"/>
<organism evidence="1 2">
    <name type="scientific">Acidimicrobium ferrooxidans (strain DSM 10331 / JCM 15462 / NBRC 103882 / ICP)</name>
    <dbReference type="NCBI Taxonomy" id="525909"/>
    <lineage>
        <taxon>Bacteria</taxon>
        <taxon>Bacillati</taxon>
        <taxon>Actinomycetota</taxon>
        <taxon>Acidimicrobiia</taxon>
        <taxon>Acidimicrobiales</taxon>
        <taxon>Acidimicrobiaceae</taxon>
        <taxon>Acidimicrobium</taxon>
    </lineage>
</organism>
<dbReference type="eggNOG" id="ENOG50323N2">
    <property type="taxonomic scope" value="Bacteria"/>
</dbReference>
<sequence length="71" mass="8266">MSEPFIDDHLLVRYRELLDAEDQAFSEMEHDFEEGDAQRFALDREAWLAAIRHRVSFLDACGLVRLDVVVS</sequence>
<evidence type="ECO:0000313" key="2">
    <source>
        <dbReference type="Proteomes" id="UP000000771"/>
    </source>
</evidence>
<keyword evidence="2" id="KW-1185">Reference proteome</keyword>
<gene>
    <name evidence="1" type="ordered locus">Afer_0316</name>
</gene>
<proteinExistence type="predicted"/>
<dbReference type="STRING" id="525909.Afer_0316"/>
<dbReference type="EMBL" id="CP001631">
    <property type="protein sequence ID" value="ACU53284.1"/>
    <property type="molecule type" value="Genomic_DNA"/>
</dbReference>
<dbReference type="OrthoDB" id="5245012at2"/>
<dbReference type="Proteomes" id="UP000000771">
    <property type="component" value="Chromosome"/>
</dbReference>
<dbReference type="AlphaFoldDB" id="C7M2P0"/>
<name>C7M2P0_ACIFD</name>
<dbReference type="RefSeq" id="WP_015797785.1">
    <property type="nucleotide sequence ID" value="NC_013124.1"/>
</dbReference>
<evidence type="ECO:0000313" key="1">
    <source>
        <dbReference type="EMBL" id="ACU53284.1"/>
    </source>
</evidence>